<feature type="compositionally biased region" description="Basic residues" evidence="7">
    <location>
        <begin position="117"/>
        <end position="126"/>
    </location>
</feature>
<gene>
    <name evidence="8" type="ORF">CTOB1V02_LOCUS2148</name>
</gene>
<organism evidence="8">
    <name type="scientific">Cyprideis torosa</name>
    <dbReference type="NCBI Taxonomy" id="163714"/>
    <lineage>
        <taxon>Eukaryota</taxon>
        <taxon>Metazoa</taxon>
        <taxon>Ecdysozoa</taxon>
        <taxon>Arthropoda</taxon>
        <taxon>Crustacea</taxon>
        <taxon>Oligostraca</taxon>
        <taxon>Ostracoda</taxon>
        <taxon>Podocopa</taxon>
        <taxon>Podocopida</taxon>
        <taxon>Cytherocopina</taxon>
        <taxon>Cytheroidea</taxon>
        <taxon>Cytherideidae</taxon>
        <taxon>Cyprideis</taxon>
    </lineage>
</organism>
<dbReference type="Pfam" id="PF00651">
    <property type="entry name" value="BTB"/>
    <property type="match status" value="1"/>
</dbReference>
<evidence type="ECO:0000256" key="1">
    <source>
        <dbReference type="ARBA" id="ARBA00004123"/>
    </source>
</evidence>
<dbReference type="GO" id="GO:0005634">
    <property type="term" value="C:nucleus"/>
    <property type="evidence" value="ECO:0007669"/>
    <property type="project" value="UniProtKB-SubCell"/>
</dbReference>
<dbReference type="FunFam" id="3.30.160.60:FF:000145">
    <property type="entry name" value="Zinc finger protein 574"/>
    <property type="match status" value="1"/>
</dbReference>
<dbReference type="Pfam" id="PF00096">
    <property type="entry name" value="zf-C2H2"/>
    <property type="match status" value="2"/>
</dbReference>
<dbReference type="SMART" id="SM00355">
    <property type="entry name" value="ZnF_C2H2"/>
    <property type="match status" value="7"/>
</dbReference>
<keyword evidence="3" id="KW-0677">Repeat</keyword>
<dbReference type="PROSITE" id="PS50097">
    <property type="entry name" value="BTB"/>
    <property type="match status" value="1"/>
</dbReference>
<dbReference type="CDD" id="cd18186">
    <property type="entry name" value="BTB_POZ_ZBTB_KLHL-like"/>
    <property type="match status" value="1"/>
</dbReference>
<evidence type="ECO:0000256" key="5">
    <source>
        <dbReference type="ARBA" id="ARBA00022833"/>
    </source>
</evidence>
<proteinExistence type="predicted"/>
<accession>A0A7R8W5N4</accession>
<dbReference type="InterPro" id="IPR011333">
    <property type="entry name" value="SKP1/BTB/POZ_sf"/>
</dbReference>
<dbReference type="PROSITE" id="PS00028">
    <property type="entry name" value="ZINC_FINGER_C2H2_1"/>
    <property type="match status" value="6"/>
</dbReference>
<dbReference type="OrthoDB" id="3561125at2759"/>
<feature type="region of interest" description="Disordered" evidence="7">
    <location>
        <begin position="117"/>
        <end position="137"/>
    </location>
</feature>
<evidence type="ECO:0000256" key="2">
    <source>
        <dbReference type="ARBA" id="ARBA00022723"/>
    </source>
</evidence>
<dbReference type="Gene3D" id="3.30.160.60">
    <property type="entry name" value="Classic Zinc Finger"/>
    <property type="match status" value="3"/>
</dbReference>
<dbReference type="GO" id="GO:0008270">
    <property type="term" value="F:zinc ion binding"/>
    <property type="evidence" value="ECO:0007669"/>
    <property type="project" value="UniProtKB-KW"/>
</dbReference>
<dbReference type="GO" id="GO:0000981">
    <property type="term" value="F:DNA-binding transcription factor activity, RNA polymerase II-specific"/>
    <property type="evidence" value="ECO:0007669"/>
    <property type="project" value="TreeGrafter"/>
</dbReference>
<dbReference type="SUPFAM" id="SSF54695">
    <property type="entry name" value="POZ domain"/>
    <property type="match status" value="1"/>
</dbReference>
<dbReference type="InterPro" id="IPR013087">
    <property type="entry name" value="Znf_C2H2_type"/>
</dbReference>
<evidence type="ECO:0000256" key="7">
    <source>
        <dbReference type="SAM" id="MobiDB-lite"/>
    </source>
</evidence>
<dbReference type="PANTHER" id="PTHR24379">
    <property type="entry name" value="KRAB AND ZINC FINGER DOMAIN-CONTAINING"/>
    <property type="match status" value="1"/>
</dbReference>
<dbReference type="PANTHER" id="PTHR24379:SF127">
    <property type="entry name" value="BLOODY FINGERS-RELATED"/>
    <property type="match status" value="1"/>
</dbReference>
<comment type="subcellular location">
    <subcellularLocation>
        <location evidence="1">Nucleus</location>
    </subcellularLocation>
</comment>
<keyword evidence="6" id="KW-0539">Nucleus</keyword>
<reference evidence="8" key="1">
    <citation type="submission" date="2020-11" db="EMBL/GenBank/DDBJ databases">
        <authorList>
            <person name="Tran Van P."/>
        </authorList>
    </citation>
    <scope>NUCLEOTIDE SEQUENCE</scope>
</reference>
<dbReference type="EMBL" id="OB660322">
    <property type="protein sequence ID" value="CAD7224178.1"/>
    <property type="molecule type" value="Genomic_DNA"/>
</dbReference>
<protein>
    <submittedName>
        <fullName evidence="8">Uncharacterized protein</fullName>
    </submittedName>
</protein>
<evidence type="ECO:0000256" key="4">
    <source>
        <dbReference type="ARBA" id="ARBA00022771"/>
    </source>
</evidence>
<keyword evidence="4" id="KW-0863">Zinc-finger</keyword>
<evidence type="ECO:0000313" key="8">
    <source>
        <dbReference type="EMBL" id="CAD7224178.1"/>
    </source>
</evidence>
<dbReference type="GO" id="GO:0000977">
    <property type="term" value="F:RNA polymerase II transcription regulatory region sequence-specific DNA binding"/>
    <property type="evidence" value="ECO:0007669"/>
    <property type="project" value="TreeGrafter"/>
</dbReference>
<dbReference type="InterPro" id="IPR000210">
    <property type="entry name" value="BTB/POZ_dom"/>
</dbReference>
<dbReference type="InterPro" id="IPR036236">
    <property type="entry name" value="Znf_C2H2_sf"/>
</dbReference>
<keyword evidence="2" id="KW-0479">Metal-binding</keyword>
<dbReference type="AlphaFoldDB" id="A0A7R8W5N4"/>
<dbReference type="SUPFAM" id="SSF57667">
    <property type="entry name" value="beta-beta-alpha zinc fingers"/>
    <property type="match status" value="3"/>
</dbReference>
<name>A0A7R8W5N4_9CRUS</name>
<sequence length="550" mass="61567">MSSELASIFLGDTFSDLVFYCVDGSWARAHTAFMAQMSPVVKMAVNSAPSDAEEVAISLPDFSIESVNGILELCYLGHTYTSYNSLQEMVQLSDFLQIPELHLMLLRARLILQNNKRPRSAKKAKKSRENSSAENQNENDSSLVCTMCQKKFCDLIRLLMHQGSVHQLQISCPICHSTNFHSRSLKQHMERVHSNQNFPCKHCNRSFGSRHLLWEHEACVHRFFEEGKGFPCTHCNKEFTRRKTREHHLRFVHGIVDICRECPTCGKLFTCRNSWYTHRYTHIEERRFPCDVCGKHFKSPSNLRSHLQLHCQSLVCPYCTEKFNRSDYLVRHLRRSHDGRGLTPEGKIPGWMKKNASQATGETEFILGEGADFVLAAEDSGPRGLVGVKPLPKRGSSEAAPVYSEEDLLLQSAVESIHAGDPADSVDMAEGDEDNRESVHLVEAVVQMDSQPQSGLHLGQSDVIGLTLDAGQQRVQIGDQTYTIQTTPLPDSGGELLRGHADPGGYATLTAALDGDPISMDSLVFAQPTLIPDIGPDYDDNRILRKAKKS</sequence>
<dbReference type="PROSITE" id="PS50157">
    <property type="entry name" value="ZINC_FINGER_C2H2_2"/>
    <property type="match status" value="5"/>
</dbReference>
<keyword evidence="5" id="KW-0862">Zinc</keyword>
<dbReference type="Gene3D" id="3.30.710.10">
    <property type="entry name" value="Potassium Channel Kv1.1, Chain A"/>
    <property type="match status" value="1"/>
</dbReference>
<evidence type="ECO:0000256" key="6">
    <source>
        <dbReference type="ARBA" id="ARBA00023242"/>
    </source>
</evidence>
<evidence type="ECO:0000256" key="3">
    <source>
        <dbReference type="ARBA" id="ARBA00022737"/>
    </source>
</evidence>